<dbReference type="InterPro" id="IPR043736">
    <property type="entry name" value="DUF5681"/>
</dbReference>
<dbReference type="EMBL" id="JACIDT010000037">
    <property type="protein sequence ID" value="MBB3928831.1"/>
    <property type="molecule type" value="Genomic_DNA"/>
</dbReference>
<feature type="compositionally biased region" description="Basic and acidic residues" evidence="1">
    <location>
        <begin position="1"/>
        <end position="11"/>
    </location>
</feature>
<reference evidence="3 4" key="1">
    <citation type="submission" date="2020-08" db="EMBL/GenBank/DDBJ databases">
        <title>Genomic Encyclopedia of Type Strains, Phase IV (KMG-IV): sequencing the most valuable type-strain genomes for metagenomic binning, comparative biology and taxonomic classification.</title>
        <authorList>
            <person name="Goeker M."/>
        </authorList>
    </citation>
    <scope>NUCLEOTIDE SEQUENCE [LARGE SCALE GENOMIC DNA]</scope>
    <source>
        <strain evidence="3 4">DSM 26189</strain>
    </source>
</reference>
<organism evidence="3 4">
    <name type="scientific">Sphingobium jiangsuense</name>
    <dbReference type="NCBI Taxonomy" id="870476"/>
    <lineage>
        <taxon>Bacteria</taxon>
        <taxon>Pseudomonadati</taxon>
        <taxon>Pseudomonadota</taxon>
        <taxon>Alphaproteobacteria</taxon>
        <taxon>Sphingomonadales</taxon>
        <taxon>Sphingomonadaceae</taxon>
        <taxon>Sphingobium</taxon>
    </lineage>
</organism>
<keyword evidence="4" id="KW-1185">Reference proteome</keyword>
<dbReference type="AlphaFoldDB" id="A0A7W6BKP6"/>
<dbReference type="Pfam" id="PF18932">
    <property type="entry name" value="DUF5681"/>
    <property type="match status" value="1"/>
</dbReference>
<accession>A0A7W6BKP6</accession>
<evidence type="ECO:0000259" key="2">
    <source>
        <dbReference type="Pfam" id="PF18932"/>
    </source>
</evidence>
<feature type="region of interest" description="Disordered" evidence="1">
    <location>
        <begin position="1"/>
        <end position="26"/>
    </location>
</feature>
<name>A0A7W6BKP6_9SPHN</name>
<sequence length="141" mass="15098">MTASKGRDRKGQFRSGNPGRPKGARGKATLACEALLDGQVEQLTRKAIEMALAGDQVALRLCMDRIAPPRRDRPVSFKLPKVENASDHPPALFAIMGAVARGDITPSEGQAMAAMLAEHRKAIETADIEIRLAALEGQNGK</sequence>
<feature type="domain" description="DUF5681" evidence="2">
    <location>
        <begin position="10"/>
        <end position="69"/>
    </location>
</feature>
<dbReference type="RefSeq" id="WP_188074007.1">
    <property type="nucleotide sequence ID" value="NZ_BSPS01000135.1"/>
</dbReference>
<evidence type="ECO:0000313" key="3">
    <source>
        <dbReference type="EMBL" id="MBB3928831.1"/>
    </source>
</evidence>
<dbReference type="Proteomes" id="UP000571950">
    <property type="component" value="Unassembled WGS sequence"/>
</dbReference>
<proteinExistence type="predicted"/>
<comment type="caution">
    <text evidence="3">The sequence shown here is derived from an EMBL/GenBank/DDBJ whole genome shotgun (WGS) entry which is preliminary data.</text>
</comment>
<evidence type="ECO:0000313" key="4">
    <source>
        <dbReference type="Proteomes" id="UP000571950"/>
    </source>
</evidence>
<gene>
    <name evidence="3" type="ORF">GGR43_004576</name>
</gene>
<evidence type="ECO:0000256" key="1">
    <source>
        <dbReference type="SAM" id="MobiDB-lite"/>
    </source>
</evidence>
<protein>
    <recommendedName>
        <fullName evidence="2">DUF5681 domain-containing protein</fullName>
    </recommendedName>
</protein>